<dbReference type="Proteomes" id="UP001153069">
    <property type="component" value="Unassembled WGS sequence"/>
</dbReference>
<evidence type="ECO:0000313" key="2">
    <source>
        <dbReference type="EMBL" id="CAB9508434.1"/>
    </source>
</evidence>
<feature type="transmembrane region" description="Helical" evidence="1">
    <location>
        <begin position="109"/>
        <end position="130"/>
    </location>
</feature>
<keyword evidence="3" id="KW-1185">Reference proteome</keyword>
<accession>A0A9N8DTU4</accession>
<dbReference type="AlphaFoldDB" id="A0A9N8DTU4"/>
<reference evidence="2" key="1">
    <citation type="submission" date="2020-06" db="EMBL/GenBank/DDBJ databases">
        <authorList>
            <consortium name="Plant Systems Biology data submission"/>
        </authorList>
    </citation>
    <scope>NUCLEOTIDE SEQUENCE</scope>
    <source>
        <strain evidence="2">D6</strain>
    </source>
</reference>
<comment type="caution">
    <text evidence="2">The sequence shown here is derived from an EMBL/GenBank/DDBJ whole genome shotgun (WGS) entry which is preliminary data.</text>
</comment>
<sequence length="144" mass="16482">MNCTVEMSYCARPLTADDPGFLMVTTYEFSVANNRLFLERPEWLLQATCLHAYVFPFYYAIVLATTLLDAWHVKPLQYFLLIFVGAKIYAIGFYHFVEFTSHVPPENLLPYWGAELPYVIAIGLVLKNLWDAMTGTADNKSKVN</sequence>
<keyword evidence="1" id="KW-0472">Membrane</keyword>
<protein>
    <recommendedName>
        <fullName evidence="4">EXPERA domain-containing protein</fullName>
    </recommendedName>
</protein>
<dbReference type="EMBL" id="CAICTM010000346">
    <property type="protein sequence ID" value="CAB9508434.1"/>
    <property type="molecule type" value="Genomic_DNA"/>
</dbReference>
<keyword evidence="1" id="KW-0812">Transmembrane</keyword>
<evidence type="ECO:0000313" key="3">
    <source>
        <dbReference type="Proteomes" id="UP001153069"/>
    </source>
</evidence>
<evidence type="ECO:0008006" key="4">
    <source>
        <dbReference type="Google" id="ProtNLM"/>
    </source>
</evidence>
<dbReference type="OrthoDB" id="10264300at2759"/>
<keyword evidence="1" id="KW-1133">Transmembrane helix</keyword>
<proteinExistence type="predicted"/>
<evidence type="ECO:0000256" key="1">
    <source>
        <dbReference type="SAM" id="Phobius"/>
    </source>
</evidence>
<name>A0A9N8DTU4_9STRA</name>
<feature type="transmembrane region" description="Helical" evidence="1">
    <location>
        <begin position="43"/>
        <end position="64"/>
    </location>
</feature>
<gene>
    <name evidence="2" type="ORF">SEMRO_347_G122910.1</name>
</gene>
<feature type="transmembrane region" description="Helical" evidence="1">
    <location>
        <begin position="76"/>
        <end position="97"/>
    </location>
</feature>
<organism evidence="2 3">
    <name type="scientific">Seminavis robusta</name>
    <dbReference type="NCBI Taxonomy" id="568900"/>
    <lineage>
        <taxon>Eukaryota</taxon>
        <taxon>Sar</taxon>
        <taxon>Stramenopiles</taxon>
        <taxon>Ochrophyta</taxon>
        <taxon>Bacillariophyta</taxon>
        <taxon>Bacillariophyceae</taxon>
        <taxon>Bacillariophycidae</taxon>
        <taxon>Naviculales</taxon>
        <taxon>Naviculaceae</taxon>
        <taxon>Seminavis</taxon>
    </lineage>
</organism>